<gene>
    <name evidence="1" type="ORF">E2C01_071011</name>
</gene>
<name>A0A5B7I704_PORTR</name>
<reference evidence="1 2" key="1">
    <citation type="submission" date="2019-05" db="EMBL/GenBank/DDBJ databases">
        <title>Another draft genome of Portunus trituberculatus and its Hox gene families provides insights of decapod evolution.</title>
        <authorList>
            <person name="Jeong J.-H."/>
            <person name="Song I."/>
            <person name="Kim S."/>
            <person name="Choi T."/>
            <person name="Kim D."/>
            <person name="Ryu S."/>
            <person name="Kim W."/>
        </authorList>
    </citation>
    <scope>NUCLEOTIDE SEQUENCE [LARGE SCALE GENOMIC DNA]</scope>
    <source>
        <tissue evidence="1">Muscle</tissue>
    </source>
</reference>
<evidence type="ECO:0000313" key="1">
    <source>
        <dbReference type="EMBL" id="MPC76594.1"/>
    </source>
</evidence>
<dbReference type="Proteomes" id="UP000324222">
    <property type="component" value="Unassembled WGS sequence"/>
</dbReference>
<accession>A0A5B7I704</accession>
<dbReference type="EMBL" id="VSRR010043704">
    <property type="protein sequence ID" value="MPC76594.1"/>
    <property type="molecule type" value="Genomic_DNA"/>
</dbReference>
<dbReference type="AlphaFoldDB" id="A0A5B7I704"/>
<organism evidence="1 2">
    <name type="scientific">Portunus trituberculatus</name>
    <name type="common">Swimming crab</name>
    <name type="synonym">Neptunus trituberculatus</name>
    <dbReference type="NCBI Taxonomy" id="210409"/>
    <lineage>
        <taxon>Eukaryota</taxon>
        <taxon>Metazoa</taxon>
        <taxon>Ecdysozoa</taxon>
        <taxon>Arthropoda</taxon>
        <taxon>Crustacea</taxon>
        <taxon>Multicrustacea</taxon>
        <taxon>Malacostraca</taxon>
        <taxon>Eumalacostraca</taxon>
        <taxon>Eucarida</taxon>
        <taxon>Decapoda</taxon>
        <taxon>Pleocyemata</taxon>
        <taxon>Brachyura</taxon>
        <taxon>Eubrachyura</taxon>
        <taxon>Portunoidea</taxon>
        <taxon>Portunidae</taxon>
        <taxon>Portuninae</taxon>
        <taxon>Portunus</taxon>
    </lineage>
</organism>
<proteinExistence type="predicted"/>
<keyword evidence="2" id="KW-1185">Reference proteome</keyword>
<comment type="caution">
    <text evidence="1">The sequence shown here is derived from an EMBL/GenBank/DDBJ whole genome shotgun (WGS) entry which is preliminary data.</text>
</comment>
<evidence type="ECO:0000313" key="2">
    <source>
        <dbReference type="Proteomes" id="UP000324222"/>
    </source>
</evidence>
<protein>
    <submittedName>
        <fullName evidence="1">Uncharacterized protein</fullName>
    </submittedName>
</protein>
<sequence>MTYSYRNIMKVKSLYLFIEFRKKKIHAWYNARCIQAKKAKNKGNDDNRWQYKDAQNEYTVLK</sequence>